<sequence length="603" mass="69051">MRLIDTHTHLLLEPWKAADKEYAILSHTWGAEEVVFQEWEQLFPSGAIKGQCPHVRHARIKNKAGYHKVMQACEQAKRDGIRWLWCDTMCINKESSAELSEAINSMFEFSNWYSDAKTCYAYLIDVQFPDRNSHLGVFTSRSNVPGWFPHAIGHKQDSLVRELKSSFLGSRWWTRGWTLQELLAPNDVVFFAVDWTPLGCKTDVAPWISTSTNIHQSVLEDRSIMRNFSIAQRMSWVSRRRTTMVEDMAYCLLGIFDINMPMLYGQGEKAFQKLQEEIIKVSDDQSIFAWSSFDPQSSPWTGILAKSPEAFQDSGSIICDDGLVKHPYAMTNLGLRIRVPVIPNDKQKLYYIGLNCSFELRGKPRKTRRDATMFRSRRRFQVWIITRCSGDNMYERGHMPMSMFYFQQSYSLCSVPAAIELFLMLSASQNRLAYPSTLLATPRASCSGILVAFGFGNMREISGAYLDSWEPLLITDVSVGSRSHLGSSHKVISCGSFTIIISIQWDVRSEPQQHFCTILHDPCQQILNMLGAQDSKDEDSLLRRPVEASCLHDHIRVRFSDDVADDQSNDVPLVIFEDEPLQNLFGHSEIALDITFKERRRKT</sequence>
<dbReference type="PANTHER" id="PTHR10622">
    <property type="entry name" value="HET DOMAIN-CONTAINING PROTEIN"/>
    <property type="match status" value="1"/>
</dbReference>
<reference evidence="3 4" key="1">
    <citation type="journal article" date="2024" name="J. Plant Pathol.">
        <title>Sequence and assembly of the genome of Seiridium unicorne, isolate CBS 538.82, causal agent of cypress canker disease.</title>
        <authorList>
            <person name="Scali E."/>
            <person name="Rocca G.D."/>
            <person name="Danti R."/>
            <person name="Garbelotto M."/>
            <person name="Barberini S."/>
            <person name="Baroncelli R."/>
            <person name="Emiliani G."/>
        </authorList>
    </citation>
    <scope>NUCLEOTIDE SEQUENCE [LARGE SCALE GENOMIC DNA]</scope>
    <source>
        <strain evidence="3 4">BM-138-508</strain>
    </source>
</reference>
<dbReference type="Pfam" id="PF06985">
    <property type="entry name" value="HET"/>
    <property type="match status" value="1"/>
</dbReference>
<dbReference type="EMBL" id="JARVKF010000001">
    <property type="protein sequence ID" value="KAK9426700.1"/>
    <property type="molecule type" value="Genomic_DNA"/>
</dbReference>
<evidence type="ECO:0000313" key="4">
    <source>
        <dbReference type="Proteomes" id="UP001408356"/>
    </source>
</evidence>
<feature type="domain" description="DUF8212" evidence="2">
    <location>
        <begin position="269"/>
        <end position="298"/>
    </location>
</feature>
<name>A0ABR2VIE4_9PEZI</name>
<comment type="caution">
    <text evidence="3">The sequence shown here is derived from an EMBL/GenBank/DDBJ whole genome shotgun (WGS) entry which is preliminary data.</text>
</comment>
<evidence type="ECO:0000313" key="3">
    <source>
        <dbReference type="EMBL" id="KAK9426700.1"/>
    </source>
</evidence>
<proteinExistence type="predicted"/>
<dbReference type="Proteomes" id="UP001408356">
    <property type="component" value="Unassembled WGS sequence"/>
</dbReference>
<dbReference type="PANTHER" id="PTHR10622:SF10">
    <property type="entry name" value="HET DOMAIN-CONTAINING PROTEIN"/>
    <property type="match status" value="1"/>
</dbReference>
<dbReference type="InterPro" id="IPR058525">
    <property type="entry name" value="DUF8212"/>
</dbReference>
<evidence type="ECO:0000259" key="1">
    <source>
        <dbReference type="Pfam" id="PF06985"/>
    </source>
</evidence>
<feature type="domain" description="Heterokaryon incompatibility" evidence="1">
    <location>
        <begin position="22"/>
        <end position="181"/>
    </location>
</feature>
<protein>
    <submittedName>
        <fullName evidence="3">Heterokaryon incompatibility domain-containing protein</fullName>
    </submittedName>
</protein>
<organism evidence="3 4">
    <name type="scientific">Seiridium unicorne</name>
    <dbReference type="NCBI Taxonomy" id="138068"/>
    <lineage>
        <taxon>Eukaryota</taxon>
        <taxon>Fungi</taxon>
        <taxon>Dikarya</taxon>
        <taxon>Ascomycota</taxon>
        <taxon>Pezizomycotina</taxon>
        <taxon>Sordariomycetes</taxon>
        <taxon>Xylariomycetidae</taxon>
        <taxon>Amphisphaeriales</taxon>
        <taxon>Sporocadaceae</taxon>
        <taxon>Seiridium</taxon>
    </lineage>
</organism>
<dbReference type="InterPro" id="IPR010730">
    <property type="entry name" value="HET"/>
</dbReference>
<dbReference type="Pfam" id="PF26640">
    <property type="entry name" value="DUF8212"/>
    <property type="match status" value="1"/>
</dbReference>
<evidence type="ECO:0000259" key="2">
    <source>
        <dbReference type="Pfam" id="PF26640"/>
    </source>
</evidence>
<gene>
    <name evidence="3" type="ORF">SUNI508_00227</name>
</gene>
<keyword evidence="4" id="KW-1185">Reference proteome</keyword>
<accession>A0ABR2VIE4</accession>